<keyword evidence="1 2" id="KW-0807">Transducer</keyword>
<organism evidence="4 5">
    <name type="scientific">Frigoriglobus tundricola</name>
    <dbReference type="NCBI Taxonomy" id="2774151"/>
    <lineage>
        <taxon>Bacteria</taxon>
        <taxon>Pseudomonadati</taxon>
        <taxon>Planctomycetota</taxon>
        <taxon>Planctomycetia</taxon>
        <taxon>Gemmatales</taxon>
        <taxon>Gemmataceae</taxon>
        <taxon>Frigoriglobus</taxon>
    </lineage>
</organism>
<keyword evidence="5" id="KW-1185">Reference proteome</keyword>
<evidence type="ECO:0000313" key="4">
    <source>
        <dbReference type="EMBL" id="QJW98238.1"/>
    </source>
</evidence>
<evidence type="ECO:0000313" key="5">
    <source>
        <dbReference type="Proteomes" id="UP000503447"/>
    </source>
</evidence>
<dbReference type="InterPro" id="IPR004089">
    <property type="entry name" value="MCPsignal_dom"/>
</dbReference>
<dbReference type="GO" id="GO:0016020">
    <property type="term" value="C:membrane"/>
    <property type="evidence" value="ECO:0007669"/>
    <property type="project" value="InterPro"/>
</dbReference>
<feature type="domain" description="Methyl-accepting transducer" evidence="3">
    <location>
        <begin position="78"/>
        <end position="274"/>
    </location>
</feature>
<dbReference type="Pfam" id="PF00015">
    <property type="entry name" value="MCPsignal"/>
    <property type="match status" value="1"/>
</dbReference>
<evidence type="ECO:0000259" key="3">
    <source>
        <dbReference type="PROSITE" id="PS50111"/>
    </source>
</evidence>
<protein>
    <recommendedName>
        <fullName evidence="3">Methyl-accepting transducer domain-containing protein</fullName>
    </recommendedName>
</protein>
<sequence length="328" mass="34576">MTAPDGAAVEPFFAPPDDAGDERLREVEAELADALPVLPLVCRQLTESVECVERAVTGVCGEFQSIADKAIAGVGGGAAGAGGEDHIAAASVTISRLLGRAEEAHNRLGDTARRVESVEADVQAIQAVARTMDSLTRALKVLSINARIEATRAGDAGRSFAVVAGETGKVAVDAARMNQSIHEMADRLGRGVRESAAEIRTRVAEGRRDVEVARAEVEGTLKLLAQTSEGLRGAVAAAAREAEELNRMIGRAVVALQFQDTVSQRVGHVVATLQELNAELARLVPDGVGEEPGGAWRERMSRWFTMAEEHRALEGGGGARTVGDIELF</sequence>
<dbReference type="RefSeq" id="WP_171473464.1">
    <property type="nucleotide sequence ID" value="NZ_CP053452.2"/>
</dbReference>
<evidence type="ECO:0000256" key="2">
    <source>
        <dbReference type="PROSITE-ProRule" id="PRU00284"/>
    </source>
</evidence>
<evidence type="ECO:0000256" key="1">
    <source>
        <dbReference type="ARBA" id="ARBA00023224"/>
    </source>
</evidence>
<dbReference type="KEGG" id="ftj:FTUN_5822"/>
<dbReference type="PROSITE" id="PS50111">
    <property type="entry name" value="CHEMOTAXIS_TRANSDUC_2"/>
    <property type="match status" value="1"/>
</dbReference>
<accession>A0A6M5YWC6</accession>
<reference evidence="5" key="1">
    <citation type="submission" date="2020-05" db="EMBL/GenBank/DDBJ databases">
        <title>Frigoriglobus tundricola gen. nov., sp. nov., a psychrotolerant cellulolytic planctomycete of the family Gemmataceae with two divergent copies of 16S rRNA gene.</title>
        <authorList>
            <person name="Kulichevskaya I.S."/>
            <person name="Ivanova A.A."/>
            <person name="Naumoff D.G."/>
            <person name="Beletsky A.V."/>
            <person name="Rijpstra W.I.C."/>
            <person name="Sinninghe Damste J.S."/>
            <person name="Mardanov A.V."/>
            <person name="Ravin N.V."/>
            <person name="Dedysh S.N."/>
        </authorList>
    </citation>
    <scope>NUCLEOTIDE SEQUENCE [LARGE SCALE GENOMIC DNA]</scope>
    <source>
        <strain evidence="5">PL17</strain>
    </source>
</reference>
<dbReference type="Proteomes" id="UP000503447">
    <property type="component" value="Chromosome"/>
</dbReference>
<dbReference type="PANTHER" id="PTHR32089:SF112">
    <property type="entry name" value="LYSOZYME-LIKE PROTEIN-RELATED"/>
    <property type="match status" value="1"/>
</dbReference>
<dbReference type="AlphaFoldDB" id="A0A6M5YWC6"/>
<dbReference type="PANTHER" id="PTHR32089">
    <property type="entry name" value="METHYL-ACCEPTING CHEMOTAXIS PROTEIN MCPB"/>
    <property type="match status" value="1"/>
</dbReference>
<proteinExistence type="predicted"/>
<gene>
    <name evidence="4" type="ORF">FTUN_5822</name>
</gene>
<dbReference type="EMBL" id="CP053452">
    <property type="protein sequence ID" value="QJW98238.1"/>
    <property type="molecule type" value="Genomic_DNA"/>
</dbReference>
<dbReference type="Gene3D" id="1.10.287.950">
    <property type="entry name" value="Methyl-accepting chemotaxis protein"/>
    <property type="match status" value="1"/>
</dbReference>
<dbReference type="GO" id="GO:0007165">
    <property type="term" value="P:signal transduction"/>
    <property type="evidence" value="ECO:0007669"/>
    <property type="project" value="UniProtKB-KW"/>
</dbReference>
<name>A0A6M5YWC6_9BACT</name>
<dbReference type="SUPFAM" id="SSF58104">
    <property type="entry name" value="Methyl-accepting chemotaxis protein (MCP) signaling domain"/>
    <property type="match status" value="1"/>
</dbReference>